<gene>
    <name evidence="7" type="ORF">CAL29_30205</name>
</gene>
<proteinExistence type="predicted"/>
<dbReference type="EMBL" id="NEVM01000005">
    <property type="protein sequence ID" value="OZI32107.1"/>
    <property type="molecule type" value="Genomic_DNA"/>
</dbReference>
<dbReference type="OrthoDB" id="5401369at2"/>
<keyword evidence="2" id="KW-0238">DNA-binding</keyword>
<dbReference type="SMART" id="SM00346">
    <property type="entry name" value="HTH_ICLR"/>
    <property type="match status" value="1"/>
</dbReference>
<evidence type="ECO:0008006" key="9">
    <source>
        <dbReference type="Google" id="ProtNLM"/>
    </source>
</evidence>
<dbReference type="PROSITE" id="PS51078">
    <property type="entry name" value="ICLR_ED"/>
    <property type="match status" value="1"/>
</dbReference>
<reference evidence="8" key="1">
    <citation type="submission" date="2017-05" db="EMBL/GenBank/DDBJ databases">
        <title>Complete and WGS of Bordetella genogroups.</title>
        <authorList>
            <person name="Spilker T."/>
            <person name="Lipuma J."/>
        </authorList>
    </citation>
    <scope>NUCLEOTIDE SEQUENCE [LARGE SCALE GENOMIC DNA]</scope>
    <source>
        <strain evidence="8">AU16122</strain>
    </source>
</reference>
<dbReference type="SUPFAM" id="SSF46785">
    <property type="entry name" value="Winged helix' DNA-binding domain"/>
    <property type="match status" value="1"/>
</dbReference>
<comment type="caution">
    <text evidence="7">The sequence shown here is derived from an EMBL/GenBank/DDBJ whole genome shotgun (WGS) entry which is preliminary data.</text>
</comment>
<keyword evidence="3" id="KW-0804">Transcription</keyword>
<evidence type="ECO:0000256" key="3">
    <source>
        <dbReference type="ARBA" id="ARBA00023163"/>
    </source>
</evidence>
<name>A0A261S553_9BORD</name>
<evidence type="ECO:0000259" key="5">
    <source>
        <dbReference type="PROSITE" id="PS51077"/>
    </source>
</evidence>
<feature type="compositionally biased region" description="Low complexity" evidence="4">
    <location>
        <begin position="56"/>
        <end position="67"/>
    </location>
</feature>
<dbReference type="Pfam" id="PF09339">
    <property type="entry name" value="HTH_IclR"/>
    <property type="match status" value="1"/>
</dbReference>
<organism evidence="7 8">
    <name type="scientific">Bordetella genomosp. 10</name>
    <dbReference type="NCBI Taxonomy" id="1416804"/>
    <lineage>
        <taxon>Bacteria</taxon>
        <taxon>Pseudomonadati</taxon>
        <taxon>Pseudomonadota</taxon>
        <taxon>Betaproteobacteria</taxon>
        <taxon>Burkholderiales</taxon>
        <taxon>Alcaligenaceae</taxon>
        <taxon>Bordetella</taxon>
    </lineage>
</organism>
<dbReference type="AlphaFoldDB" id="A0A261S553"/>
<dbReference type="Pfam" id="PF01614">
    <property type="entry name" value="IclR_C"/>
    <property type="match status" value="1"/>
</dbReference>
<feature type="compositionally biased region" description="Basic and acidic residues" evidence="4">
    <location>
        <begin position="33"/>
        <end position="45"/>
    </location>
</feature>
<feature type="compositionally biased region" description="Polar residues" evidence="4">
    <location>
        <begin position="46"/>
        <end position="55"/>
    </location>
</feature>
<evidence type="ECO:0000256" key="2">
    <source>
        <dbReference type="ARBA" id="ARBA00023125"/>
    </source>
</evidence>
<feature type="domain" description="HTH iclR-type" evidence="5">
    <location>
        <begin position="80"/>
        <end position="142"/>
    </location>
</feature>
<evidence type="ECO:0000256" key="1">
    <source>
        <dbReference type="ARBA" id="ARBA00023015"/>
    </source>
</evidence>
<dbReference type="InterPro" id="IPR036390">
    <property type="entry name" value="WH_DNA-bd_sf"/>
</dbReference>
<feature type="region of interest" description="Disordered" evidence="4">
    <location>
        <begin position="33"/>
        <end position="67"/>
    </location>
</feature>
<dbReference type="PANTHER" id="PTHR30136:SF34">
    <property type="entry name" value="TRANSCRIPTIONAL REGULATOR"/>
    <property type="match status" value="1"/>
</dbReference>
<dbReference type="Gene3D" id="3.30.450.40">
    <property type="match status" value="1"/>
</dbReference>
<keyword evidence="8" id="KW-1185">Reference proteome</keyword>
<dbReference type="Proteomes" id="UP000216020">
    <property type="component" value="Unassembled WGS sequence"/>
</dbReference>
<dbReference type="GO" id="GO:0003700">
    <property type="term" value="F:DNA-binding transcription factor activity"/>
    <property type="evidence" value="ECO:0007669"/>
    <property type="project" value="TreeGrafter"/>
</dbReference>
<dbReference type="InterPro" id="IPR050707">
    <property type="entry name" value="HTH_MetabolicPath_Reg"/>
</dbReference>
<protein>
    <recommendedName>
        <fullName evidence="9">IclR family transcriptional regulator</fullName>
    </recommendedName>
</protein>
<dbReference type="GO" id="GO:0045892">
    <property type="term" value="P:negative regulation of DNA-templated transcription"/>
    <property type="evidence" value="ECO:0007669"/>
    <property type="project" value="TreeGrafter"/>
</dbReference>
<keyword evidence="1" id="KW-0805">Transcription regulation</keyword>
<evidence type="ECO:0000259" key="6">
    <source>
        <dbReference type="PROSITE" id="PS51078"/>
    </source>
</evidence>
<dbReference type="InterPro" id="IPR036388">
    <property type="entry name" value="WH-like_DNA-bd_sf"/>
</dbReference>
<dbReference type="InterPro" id="IPR029016">
    <property type="entry name" value="GAF-like_dom_sf"/>
</dbReference>
<dbReference type="PANTHER" id="PTHR30136">
    <property type="entry name" value="HELIX-TURN-HELIX TRANSCRIPTIONAL REGULATOR, ICLR FAMILY"/>
    <property type="match status" value="1"/>
</dbReference>
<dbReference type="InterPro" id="IPR005471">
    <property type="entry name" value="Tscrpt_reg_IclR_N"/>
</dbReference>
<dbReference type="Gene3D" id="1.10.10.10">
    <property type="entry name" value="Winged helix-like DNA-binding domain superfamily/Winged helix DNA-binding domain"/>
    <property type="match status" value="1"/>
</dbReference>
<dbReference type="PROSITE" id="PS51077">
    <property type="entry name" value="HTH_ICLR"/>
    <property type="match status" value="1"/>
</dbReference>
<sequence>MRCLQELRGRSGLYTVEPAGHWILDCRHWTADSRDSPATPRERDFSMSTNPTSSTPQAGPQADPAAASAIRADVDERLYVASVEKAMRVLEAFDKSASELSIADIAQRTGMGRSAAQRFVYTLCQLGYLRRHPAARLYALSTKLVGLVGGMLSANARLQAAYPVLSQLAQETHETVSWVELDGDDIVVLGNVPSEHLASVNLPVGSRFAALPASSGQVLLSQESEDVLRAMLGRLAPAVRARFGEREDDDIIALIEKAREQGYSMTEKNLGQGSVSVSVPVLDHASRVVAAINLSTLSLRYDVEAARRDLLPRVLHTAKVLSAG</sequence>
<accession>A0A261S553</accession>
<dbReference type="SUPFAM" id="SSF55781">
    <property type="entry name" value="GAF domain-like"/>
    <property type="match status" value="1"/>
</dbReference>
<evidence type="ECO:0000313" key="8">
    <source>
        <dbReference type="Proteomes" id="UP000216020"/>
    </source>
</evidence>
<dbReference type="InterPro" id="IPR014757">
    <property type="entry name" value="Tscrpt_reg_IclR_C"/>
</dbReference>
<evidence type="ECO:0000256" key="4">
    <source>
        <dbReference type="SAM" id="MobiDB-lite"/>
    </source>
</evidence>
<feature type="domain" description="IclR-ED" evidence="6">
    <location>
        <begin position="143"/>
        <end position="324"/>
    </location>
</feature>
<dbReference type="GO" id="GO:0003677">
    <property type="term" value="F:DNA binding"/>
    <property type="evidence" value="ECO:0007669"/>
    <property type="project" value="UniProtKB-KW"/>
</dbReference>
<evidence type="ECO:0000313" key="7">
    <source>
        <dbReference type="EMBL" id="OZI32107.1"/>
    </source>
</evidence>